<proteinExistence type="predicted"/>
<gene>
    <name evidence="2" type="ORF">ACFS5N_05920</name>
</gene>
<evidence type="ECO:0000259" key="1">
    <source>
        <dbReference type="Pfam" id="PF11412"/>
    </source>
</evidence>
<evidence type="ECO:0000313" key="2">
    <source>
        <dbReference type="EMBL" id="MFD2871996.1"/>
    </source>
</evidence>
<accession>A0ABW5YB23</accession>
<reference evidence="3" key="1">
    <citation type="journal article" date="2019" name="Int. J. Syst. Evol. Microbiol.">
        <title>The Global Catalogue of Microorganisms (GCM) 10K type strain sequencing project: providing services to taxonomists for standard genome sequencing and annotation.</title>
        <authorList>
            <consortium name="The Broad Institute Genomics Platform"/>
            <consortium name="The Broad Institute Genome Sequencing Center for Infectious Disease"/>
            <person name="Wu L."/>
            <person name="Ma J."/>
        </authorList>
    </citation>
    <scope>NUCLEOTIDE SEQUENCE [LARGE SCALE GENOMIC DNA]</scope>
    <source>
        <strain evidence="3">KCTC 22437</strain>
    </source>
</reference>
<evidence type="ECO:0000313" key="3">
    <source>
        <dbReference type="Proteomes" id="UP001597557"/>
    </source>
</evidence>
<comment type="caution">
    <text evidence="2">The sequence shown here is derived from an EMBL/GenBank/DDBJ whole genome shotgun (WGS) entry which is preliminary data.</text>
</comment>
<dbReference type="RefSeq" id="WP_377183225.1">
    <property type="nucleotide sequence ID" value="NZ_JBHUPD010000001.1"/>
</dbReference>
<dbReference type="EMBL" id="JBHUPD010000001">
    <property type="protein sequence ID" value="MFD2871996.1"/>
    <property type="molecule type" value="Genomic_DNA"/>
</dbReference>
<feature type="domain" description="Thiol:disulfide interchange protein DsbD N-terminal" evidence="1">
    <location>
        <begin position="25"/>
        <end position="132"/>
    </location>
</feature>
<keyword evidence="3" id="KW-1185">Reference proteome</keyword>
<protein>
    <submittedName>
        <fullName evidence="2">Protein-disulfide reductase DsbD domain-containing protein</fullName>
    </submittedName>
</protein>
<dbReference type="InterPro" id="IPR028250">
    <property type="entry name" value="DsbDN"/>
</dbReference>
<organism evidence="2 3">
    <name type="scientific">Mucilaginibacter ximonensis</name>
    <dbReference type="NCBI Taxonomy" id="538021"/>
    <lineage>
        <taxon>Bacteria</taxon>
        <taxon>Pseudomonadati</taxon>
        <taxon>Bacteroidota</taxon>
        <taxon>Sphingobacteriia</taxon>
        <taxon>Sphingobacteriales</taxon>
        <taxon>Sphingobacteriaceae</taxon>
        <taxon>Mucilaginibacter</taxon>
    </lineage>
</organism>
<name>A0ABW5YB23_9SPHI</name>
<dbReference type="Proteomes" id="UP001597557">
    <property type="component" value="Unassembled WGS sequence"/>
</dbReference>
<dbReference type="Pfam" id="PF11412">
    <property type="entry name" value="DsbD_N"/>
    <property type="match status" value="1"/>
</dbReference>
<sequence length="141" mass="16059">MTSYSARAQIQNDPSHWAYGIKKLTGNRYEVHLQCTLDEEWHIYAQKQGPGFIGTATKIIFNKQPGLTLIGRPLEKGKKDTYVVKEVDIKNYEYSGRVDFVQLVSIKPGTKEIKGKVIYQTCTHEHCLPQTSLDFTIPITN</sequence>